<sequence>MQFSPENFDKVVDYLENHEESLRIKKLVFCICKKYWENDPTILNGVSWEELIQEIVRLKPSNEQLTFSIYKLIKTLNRPKVYAPLGKTIVAQISRLYKAQVSQADESEQTAIIAVKKETSSPLQNSQLVIDQVVANLANHREESRIKKLIFAVSKKQWENDTNIIDAYGLKNLILELRQKYQNKINLREAFNKLVESLNKKTVYLAIATLILNQIEILYDTEVEYEEEKSSKIDTNIIETQIIHLDKTEIQSAHELTQISSINSPRDLYAEEVYPTVISAKNSPASHTLTQINLPEFQPVQETNKEYNLFEVRLEILQYTNPLRAKILLYSLLFQPWDQTGQDWSILKGYILEDFLQQLIESRKSVQEIETKLVNIARKQNDVDSNLQTVNVILQAVGHIL</sequence>
<dbReference type="HOGENOM" id="CLU_058593_0_0_3"/>
<name>E0U5I1_GLOV7</name>
<dbReference type="Proteomes" id="UP000008206">
    <property type="component" value="Chromosome"/>
</dbReference>
<dbReference type="eggNOG" id="COG0515">
    <property type="taxonomic scope" value="Bacteria"/>
</dbReference>
<dbReference type="KEGG" id="cyj:Cyan7822_2727"/>
<dbReference type="RefSeq" id="WP_013322799.1">
    <property type="nucleotide sequence ID" value="NC_014501.1"/>
</dbReference>
<evidence type="ECO:0000313" key="2">
    <source>
        <dbReference type="Proteomes" id="UP000008206"/>
    </source>
</evidence>
<protein>
    <submittedName>
        <fullName evidence="1">Uncharacterized protein</fullName>
    </submittedName>
</protein>
<reference evidence="2" key="1">
    <citation type="journal article" date="2011" name="MBio">
        <title>Novel metabolic attributes of the genus Cyanothece, comprising a group of unicellular nitrogen-fixing Cyanobacteria.</title>
        <authorList>
            <person name="Bandyopadhyay A."/>
            <person name="Elvitigala T."/>
            <person name="Welsh E."/>
            <person name="Stockel J."/>
            <person name="Liberton M."/>
            <person name="Min H."/>
            <person name="Sherman L.A."/>
            <person name="Pakrasi H.B."/>
        </authorList>
    </citation>
    <scope>NUCLEOTIDE SEQUENCE [LARGE SCALE GENOMIC DNA]</scope>
    <source>
        <strain evidence="2">PCC 7822</strain>
    </source>
</reference>
<dbReference type="EMBL" id="CP002198">
    <property type="protein sequence ID" value="ADN14694.1"/>
    <property type="molecule type" value="Genomic_DNA"/>
</dbReference>
<proteinExistence type="predicted"/>
<accession>E0U5I1</accession>
<dbReference type="OrthoDB" id="490422at2"/>
<evidence type="ECO:0000313" key="1">
    <source>
        <dbReference type="EMBL" id="ADN14694.1"/>
    </source>
</evidence>
<dbReference type="AlphaFoldDB" id="E0U5I1"/>
<organism evidence="1 2">
    <name type="scientific">Gloeothece verrucosa (strain PCC 7822)</name>
    <name type="common">Cyanothece sp. (strain PCC 7822)</name>
    <dbReference type="NCBI Taxonomy" id="497965"/>
    <lineage>
        <taxon>Bacteria</taxon>
        <taxon>Bacillati</taxon>
        <taxon>Cyanobacteriota</taxon>
        <taxon>Cyanophyceae</taxon>
        <taxon>Oscillatoriophycideae</taxon>
        <taxon>Chroococcales</taxon>
        <taxon>Aphanothecaceae</taxon>
        <taxon>Gloeothece</taxon>
        <taxon>Gloeothece verrucosa</taxon>
    </lineage>
</organism>
<dbReference type="STRING" id="497965.Cyan7822_2727"/>
<gene>
    <name evidence="1" type="ordered locus">Cyan7822_2727</name>
</gene>
<keyword evidence="2" id="KW-1185">Reference proteome</keyword>